<dbReference type="RefSeq" id="WP_055159947.1">
    <property type="nucleotide sequence ID" value="NZ_CZAU01000013.1"/>
</dbReference>
<accession>A0A174NUN5</accession>
<dbReference type="Proteomes" id="UP000095564">
    <property type="component" value="Unassembled WGS sequence"/>
</dbReference>
<protein>
    <submittedName>
        <fullName evidence="1">Uncharacterized protein</fullName>
    </submittedName>
</protein>
<reference evidence="1 2" key="1">
    <citation type="submission" date="2015-09" db="EMBL/GenBank/DDBJ databases">
        <authorList>
            <consortium name="Pathogen Informatics"/>
        </authorList>
    </citation>
    <scope>NUCLEOTIDE SEQUENCE [LARGE SCALE GENOMIC DNA]</scope>
    <source>
        <strain evidence="1 2">2789STDY5834908</strain>
    </source>
</reference>
<evidence type="ECO:0000313" key="1">
    <source>
        <dbReference type="EMBL" id="CUP49715.1"/>
    </source>
</evidence>
<name>A0A174NUN5_ANAHA</name>
<dbReference type="AlphaFoldDB" id="A0A174NUN5"/>
<gene>
    <name evidence="1" type="ORF">ERS852520_01479</name>
</gene>
<dbReference type="EMBL" id="CZAU01000013">
    <property type="protein sequence ID" value="CUP49715.1"/>
    <property type="molecule type" value="Genomic_DNA"/>
</dbReference>
<proteinExistence type="predicted"/>
<evidence type="ECO:0000313" key="2">
    <source>
        <dbReference type="Proteomes" id="UP000095564"/>
    </source>
</evidence>
<organism evidence="1 2">
    <name type="scientific">Anaerostipes hadrus</name>
    <dbReference type="NCBI Taxonomy" id="649756"/>
    <lineage>
        <taxon>Bacteria</taxon>
        <taxon>Bacillati</taxon>
        <taxon>Bacillota</taxon>
        <taxon>Clostridia</taxon>
        <taxon>Lachnospirales</taxon>
        <taxon>Lachnospiraceae</taxon>
        <taxon>Anaerostipes</taxon>
    </lineage>
</organism>
<sequence length="89" mass="10433">MEYEYKLTKKGKEEVAAFIKYCKETREILLKESSMFDDETKLPVEEDILSDIALFVDKDGEYCNCWGITDYTNSNPLCLKENIDFVKNE</sequence>
<dbReference type="OrthoDB" id="9987595at2"/>